<dbReference type="AlphaFoldDB" id="A0A316UMF9"/>
<feature type="compositionally biased region" description="Polar residues" evidence="1">
    <location>
        <begin position="56"/>
        <end position="72"/>
    </location>
</feature>
<proteinExistence type="predicted"/>
<reference evidence="2 3" key="1">
    <citation type="journal article" date="2018" name="Mol. Biol. Evol.">
        <title>Broad Genomic Sampling Reveals a Smut Pathogenic Ancestry of the Fungal Clade Ustilaginomycotina.</title>
        <authorList>
            <person name="Kijpornyongpan T."/>
            <person name="Mondo S.J."/>
            <person name="Barry K."/>
            <person name="Sandor L."/>
            <person name="Lee J."/>
            <person name="Lipzen A."/>
            <person name="Pangilinan J."/>
            <person name="LaButti K."/>
            <person name="Hainaut M."/>
            <person name="Henrissat B."/>
            <person name="Grigoriev I.V."/>
            <person name="Spatafora J.W."/>
            <person name="Aime M.C."/>
        </authorList>
    </citation>
    <scope>NUCLEOTIDE SEQUENCE [LARGE SCALE GENOMIC DNA]</scope>
    <source>
        <strain evidence="2 3">MCA 5214</strain>
    </source>
</reference>
<gene>
    <name evidence="2" type="ORF">BDZ90DRAFT_38345</name>
</gene>
<feature type="compositionally biased region" description="Polar residues" evidence="1">
    <location>
        <begin position="135"/>
        <end position="152"/>
    </location>
</feature>
<evidence type="ECO:0000313" key="3">
    <source>
        <dbReference type="Proteomes" id="UP000245884"/>
    </source>
</evidence>
<dbReference type="GeneID" id="37031362"/>
<accession>A0A316UMF9</accession>
<keyword evidence="3" id="KW-1185">Reference proteome</keyword>
<dbReference type="EMBL" id="KZ819671">
    <property type="protein sequence ID" value="PWN26410.1"/>
    <property type="molecule type" value="Genomic_DNA"/>
</dbReference>
<feature type="region of interest" description="Disordered" evidence="1">
    <location>
        <begin position="1"/>
        <end position="22"/>
    </location>
</feature>
<name>A0A316UMF9_9BASI</name>
<organism evidence="2 3">
    <name type="scientific">Jaminaea rosea</name>
    <dbReference type="NCBI Taxonomy" id="1569628"/>
    <lineage>
        <taxon>Eukaryota</taxon>
        <taxon>Fungi</taxon>
        <taxon>Dikarya</taxon>
        <taxon>Basidiomycota</taxon>
        <taxon>Ustilaginomycotina</taxon>
        <taxon>Exobasidiomycetes</taxon>
        <taxon>Microstromatales</taxon>
        <taxon>Microstromatales incertae sedis</taxon>
        <taxon>Jaminaea</taxon>
    </lineage>
</organism>
<sequence>MDGTEEADLWGIPAQQQPWVSPRCPRNHQLAPIQSLTTIPAHPSLHRGQPVLPRSHPSQGEINRVTASSRHTSLPAAIAQPPPRQAARVAKERAKALAAAELGPSQESSSPLTAREDTEPSEGEVGPSPSHDPLKQTTSNENPPARGTTPSPLRTPSPDLPDIAEETTTFNTAQAAGEVIAYKCVRDGGIPVIKKTQTKWTVSSNVYGAFSIG</sequence>
<protein>
    <submittedName>
        <fullName evidence="2">Uncharacterized protein</fullName>
    </submittedName>
</protein>
<dbReference type="RefSeq" id="XP_025361022.1">
    <property type="nucleotide sequence ID" value="XM_025509539.1"/>
</dbReference>
<evidence type="ECO:0000256" key="1">
    <source>
        <dbReference type="SAM" id="MobiDB-lite"/>
    </source>
</evidence>
<dbReference type="Proteomes" id="UP000245884">
    <property type="component" value="Unassembled WGS sequence"/>
</dbReference>
<feature type="region of interest" description="Disordered" evidence="1">
    <location>
        <begin position="39"/>
        <end position="164"/>
    </location>
</feature>
<evidence type="ECO:0000313" key="2">
    <source>
        <dbReference type="EMBL" id="PWN26410.1"/>
    </source>
</evidence>